<protein>
    <submittedName>
        <fullName evidence="1">Uncharacterized protein</fullName>
    </submittedName>
</protein>
<proteinExistence type="predicted"/>
<organism evidence="1">
    <name type="scientific">Spongospora subterranea</name>
    <dbReference type="NCBI Taxonomy" id="70186"/>
    <lineage>
        <taxon>Eukaryota</taxon>
        <taxon>Sar</taxon>
        <taxon>Rhizaria</taxon>
        <taxon>Endomyxa</taxon>
        <taxon>Phytomyxea</taxon>
        <taxon>Plasmodiophorida</taxon>
        <taxon>Plasmodiophoridae</taxon>
        <taxon>Spongospora</taxon>
    </lineage>
</organism>
<dbReference type="AlphaFoldDB" id="A0A0H5RD51"/>
<sequence length="241" mass="27470">MATMETDPSAAMPRLLSKLHTGSESILEQYSLDKLPGTLPVCPRARFDAPSKSLNSSCVVLFVVFQIIGQILNQFDQTMFNILMFSTNFSLLTRLYQSDKGQRAADFVMFYPLNNVNDDIPLAVDNTSYEVLRTAFGDATDLSFEEFEQIMLFEGNRNQLQLLCQAFAAVWLRDYGETVEVTPSLLVNHLKNIFHYEHLSQGDRLQIDESDFKISARFVKHVLVTFTHMASKDYERITRSA</sequence>
<accession>A0A0H5RD51</accession>
<reference evidence="1" key="1">
    <citation type="submission" date="2015-04" db="EMBL/GenBank/DDBJ databases">
        <title>The genome sequence of the plant pathogenic Rhizarian Plasmodiophora brassicae reveals insights in its biotrophic life cycle and the origin of chitin synthesis.</title>
        <authorList>
            <person name="Schwelm A."/>
            <person name="Fogelqvist J."/>
            <person name="Knaust A."/>
            <person name="Julke S."/>
            <person name="Lilja T."/>
            <person name="Dhandapani V."/>
            <person name="Bonilla-Rosso G."/>
            <person name="Karlsson M."/>
            <person name="Shevchenko A."/>
            <person name="Choi S.R."/>
            <person name="Kim H.G."/>
            <person name="Park J.Y."/>
            <person name="Lim Y.P."/>
            <person name="Ludwig-Muller J."/>
            <person name="Dixelius C."/>
        </authorList>
    </citation>
    <scope>NUCLEOTIDE SEQUENCE</scope>
    <source>
        <tissue evidence="1">Potato root galls</tissue>
    </source>
</reference>
<name>A0A0H5RD51_9EUKA</name>
<evidence type="ECO:0000313" key="1">
    <source>
        <dbReference type="EMBL" id="CRZ06454.1"/>
    </source>
</evidence>
<dbReference type="EMBL" id="HACM01006012">
    <property type="protein sequence ID" value="CRZ06454.1"/>
    <property type="molecule type" value="Transcribed_RNA"/>
</dbReference>